<keyword evidence="3" id="KW-1185">Reference proteome</keyword>
<feature type="region of interest" description="Disordered" evidence="1">
    <location>
        <begin position="162"/>
        <end position="185"/>
    </location>
</feature>
<evidence type="ECO:0000313" key="3">
    <source>
        <dbReference type="Proteomes" id="UP000035088"/>
    </source>
</evidence>
<organism evidence="2 3">
    <name type="scientific">Gordonia araii NBRC 100433</name>
    <dbReference type="NCBI Taxonomy" id="1073574"/>
    <lineage>
        <taxon>Bacteria</taxon>
        <taxon>Bacillati</taxon>
        <taxon>Actinomycetota</taxon>
        <taxon>Actinomycetes</taxon>
        <taxon>Mycobacteriales</taxon>
        <taxon>Gordoniaceae</taxon>
        <taxon>Gordonia</taxon>
    </lineage>
</organism>
<proteinExistence type="predicted"/>
<evidence type="ECO:0000256" key="1">
    <source>
        <dbReference type="SAM" id="MobiDB-lite"/>
    </source>
</evidence>
<name>G7H044_9ACTN</name>
<gene>
    <name evidence="2" type="ORF">GOARA_033_00200</name>
</gene>
<protein>
    <submittedName>
        <fullName evidence="2">Uncharacterized protein</fullName>
    </submittedName>
</protein>
<dbReference type="EMBL" id="BAEE01000033">
    <property type="protein sequence ID" value="GAB09219.1"/>
    <property type="molecule type" value="Genomic_DNA"/>
</dbReference>
<sequence>MSTPKDVLAERSDWVMLGAGGLFEQQRAQQELGAEVARALPPEAESAVLAASMLTLAGQVGVQIAYADGRWERFAGDANVFFGPLKRLREAMYQDGLGTWYSAVLRVGRSGAVDGQFNYDEEPKWAEPVAPGFYAADLARFPRDEENQPAWLRAMVAQTRDSELPPPGTVGAVESGRRDDTAEGRASTGLRLVNQSGVMRWYESGRVRLRLQAVGGAERAWLVWAAVDRRSVGLAMAMYDFVDWCADELGVDAAGDRSWHNEFGFRLATDDPDVVAIETNRFIQSWSSIGTADPGSAVIADDIWYAVAPG</sequence>
<dbReference type="RefSeq" id="WP_007321296.1">
    <property type="nucleotide sequence ID" value="NZ_BAEE01000033.1"/>
</dbReference>
<dbReference type="InterPro" id="IPR036170">
    <property type="entry name" value="YezG-like_sf"/>
</dbReference>
<accession>G7H044</accession>
<comment type="caution">
    <text evidence="2">The sequence shown here is derived from an EMBL/GenBank/DDBJ whole genome shotgun (WGS) entry which is preliminary data.</text>
</comment>
<evidence type="ECO:0000313" key="2">
    <source>
        <dbReference type="EMBL" id="GAB09219.1"/>
    </source>
</evidence>
<reference evidence="2 3" key="1">
    <citation type="submission" date="2011-11" db="EMBL/GenBank/DDBJ databases">
        <title>Whole genome shotgun sequence of Gordonia araii NBRC 100433.</title>
        <authorList>
            <person name="Yoshida Y."/>
            <person name="Hosoyama A."/>
            <person name="Tsuchikane K."/>
            <person name="Katsumata H."/>
            <person name="Yamazaki S."/>
            <person name="Fujita N."/>
        </authorList>
    </citation>
    <scope>NUCLEOTIDE SEQUENCE [LARGE SCALE GENOMIC DNA]</scope>
    <source>
        <strain evidence="2 3">NBRC 100433</strain>
    </source>
</reference>
<dbReference type="STRING" id="1073574.GOARA_033_00200"/>
<dbReference type="Proteomes" id="UP000035088">
    <property type="component" value="Unassembled WGS sequence"/>
</dbReference>
<dbReference type="SUPFAM" id="SSF160424">
    <property type="entry name" value="BH3703-like"/>
    <property type="match status" value="1"/>
</dbReference>
<dbReference type="AlphaFoldDB" id="G7H044"/>